<dbReference type="SMART" id="SM00354">
    <property type="entry name" value="HTH_LACI"/>
    <property type="match status" value="1"/>
</dbReference>
<dbReference type="InterPro" id="IPR010982">
    <property type="entry name" value="Lambda_DNA-bd_dom_sf"/>
</dbReference>
<comment type="caution">
    <text evidence="5">The sequence shown here is derived from an EMBL/GenBank/DDBJ whole genome shotgun (WGS) entry which is preliminary data.</text>
</comment>
<dbReference type="InterPro" id="IPR046335">
    <property type="entry name" value="LacI/GalR-like_sensor"/>
</dbReference>
<dbReference type="CDD" id="cd01392">
    <property type="entry name" value="HTH_LacI"/>
    <property type="match status" value="1"/>
</dbReference>
<dbReference type="Pfam" id="PF13377">
    <property type="entry name" value="Peripla_BP_3"/>
    <property type="match status" value="1"/>
</dbReference>
<evidence type="ECO:0000256" key="2">
    <source>
        <dbReference type="ARBA" id="ARBA00023125"/>
    </source>
</evidence>
<dbReference type="GO" id="GO:0000976">
    <property type="term" value="F:transcription cis-regulatory region binding"/>
    <property type="evidence" value="ECO:0007669"/>
    <property type="project" value="TreeGrafter"/>
</dbReference>
<dbReference type="Gene3D" id="3.40.50.2300">
    <property type="match status" value="2"/>
</dbReference>
<dbReference type="InterPro" id="IPR028082">
    <property type="entry name" value="Peripla_BP_I"/>
</dbReference>
<keyword evidence="6" id="KW-1185">Reference proteome</keyword>
<evidence type="ECO:0000313" key="5">
    <source>
        <dbReference type="EMBL" id="PRD65798.1"/>
    </source>
</evidence>
<dbReference type="PANTHER" id="PTHR30146">
    <property type="entry name" value="LACI-RELATED TRANSCRIPTIONAL REPRESSOR"/>
    <property type="match status" value="1"/>
</dbReference>
<keyword evidence="1" id="KW-0805">Transcription regulation</keyword>
<feature type="domain" description="HTH lacI-type" evidence="4">
    <location>
        <begin position="1"/>
        <end position="53"/>
    </location>
</feature>
<dbReference type="SUPFAM" id="SSF53822">
    <property type="entry name" value="Periplasmic binding protein-like I"/>
    <property type="match status" value="1"/>
</dbReference>
<reference evidence="5 6" key="1">
    <citation type="submission" date="2018-03" db="EMBL/GenBank/DDBJ databases">
        <title>Comparative genomics illustrates the genes involved in a hyperalkaliphilic mechanisms of Serpentinomonas isolated from highly-alkaline calcium-rich serpentinized springs.</title>
        <authorList>
            <person name="Suzuki S."/>
            <person name="Ishii S."/>
            <person name="Walworth N."/>
            <person name="Bird L."/>
            <person name="Kuenen J.G."/>
            <person name="Nealson K.H."/>
        </authorList>
    </citation>
    <scope>NUCLEOTIDE SEQUENCE [LARGE SCALE GENOMIC DNA]</scope>
    <source>
        <strain evidence="5 6">P1</strain>
    </source>
</reference>
<dbReference type="Proteomes" id="UP000238589">
    <property type="component" value="Unassembled WGS sequence"/>
</dbReference>
<dbReference type="GO" id="GO:0003700">
    <property type="term" value="F:DNA-binding transcription factor activity"/>
    <property type="evidence" value="ECO:0007669"/>
    <property type="project" value="TreeGrafter"/>
</dbReference>
<dbReference type="InterPro" id="IPR000843">
    <property type="entry name" value="HTH_LacI"/>
</dbReference>
<organism evidence="5 6">
    <name type="scientific">Malikia granosa</name>
    <dbReference type="NCBI Taxonomy" id="263067"/>
    <lineage>
        <taxon>Bacteria</taxon>
        <taxon>Pseudomonadati</taxon>
        <taxon>Pseudomonadota</taxon>
        <taxon>Betaproteobacteria</taxon>
        <taxon>Burkholderiales</taxon>
        <taxon>Comamonadaceae</taxon>
        <taxon>Malikia</taxon>
    </lineage>
</organism>
<dbReference type="EMBL" id="PVLQ01000024">
    <property type="protein sequence ID" value="PRD65798.1"/>
    <property type="molecule type" value="Genomic_DNA"/>
</dbReference>
<dbReference type="Pfam" id="PF00356">
    <property type="entry name" value="LacI"/>
    <property type="match status" value="1"/>
</dbReference>
<keyword evidence="2" id="KW-0238">DNA-binding</keyword>
<evidence type="ECO:0000313" key="6">
    <source>
        <dbReference type="Proteomes" id="UP000238589"/>
    </source>
</evidence>
<evidence type="ECO:0000259" key="4">
    <source>
        <dbReference type="PROSITE" id="PS50932"/>
    </source>
</evidence>
<dbReference type="AlphaFoldDB" id="A0A2S9K5T1"/>
<dbReference type="PANTHER" id="PTHR30146:SF120">
    <property type="entry name" value="ALANINE RACEMASE"/>
    <property type="match status" value="1"/>
</dbReference>
<dbReference type="SUPFAM" id="SSF47413">
    <property type="entry name" value="lambda repressor-like DNA-binding domains"/>
    <property type="match status" value="1"/>
</dbReference>
<gene>
    <name evidence="5" type="ORF">C6P64_07615</name>
</gene>
<name>A0A2S9K5T1_9BURK</name>
<keyword evidence="3" id="KW-0804">Transcription</keyword>
<evidence type="ECO:0000256" key="1">
    <source>
        <dbReference type="ARBA" id="ARBA00023015"/>
    </source>
</evidence>
<dbReference type="PROSITE" id="PS00356">
    <property type="entry name" value="HTH_LACI_1"/>
    <property type="match status" value="1"/>
</dbReference>
<proteinExistence type="predicted"/>
<accession>A0A2S9K5T1</accession>
<evidence type="ECO:0000256" key="3">
    <source>
        <dbReference type="ARBA" id="ARBA00023163"/>
    </source>
</evidence>
<dbReference type="OrthoDB" id="269117at2"/>
<sequence>MADIARLAGVSASTVSRALSGSPLIPEATRERIAELARSLNYQVNVGAANLRKRDIQTVGIVILGDSMQTISDPFILNILGAVADALDERGMSLLLTRLNQERQGQMAAMVDSGQVAGLIVIGQLTWHDYLNELARRGIPMAVWGACLPDAFYSTVGGDNASGGYLATRHLLLQGARRIAFFGDTSHPEAGLRYQGYVRALGEAGLQPDPRLHQPFLFGDRRIRQVIDLWLDQKLDFDAIFASSDIAAISLIGALQERGLEVPRDVRVVGYDDITLSTYLHPSLTSVRQPTIVAGRALVELLFEAIAGQPRRTVMLPAELVVRDSTA</sequence>
<protein>
    <submittedName>
        <fullName evidence="5">LacI family transcriptional regulator</fullName>
    </submittedName>
</protein>
<dbReference type="Gene3D" id="1.10.260.40">
    <property type="entry name" value="lambda repressor-like DNA-binding domains"/>
    <property type="match status" value="1"/>
</dbReference>
<dbReference type="PROSITE" id="PS50932">
    <property type="entry name" value="HTH_LACI_2"/>
    <property type="match status" value="1"/>
</dbReference>